<dbReference type="EMBL" id="GL376636">
    <property type="status" value="NOT_ANNOTATED_CDS"/>
    <property type="molecule type" value="Genomic_DNA"/>
</dbReference>
<accession>K3W677</accession>
<name>K3W677_GLOUD</name>
<dbReference type="PANTHER" id="PTHR46470:SF3">
    <property type="entry name" value="N-ACYLNEURAMINATE-9-PHOSPHATASE"/>
    <property type="match status" value="1"/>
</dbReference>
<dbReference type="GO" id="GO:0046380">
    <property type="term" value="P:N-acetylneuraminate biosynthetic process"/>
    <property type="evidence" value="ECO:0007669"/>
    <property type="project" value="TreeGrafter"/>
</dbReference>
<dbReference type="Proteomes" id="UP000019132">
    <property type="component" value="Unassembled WGS sequence"/>
</dbReference>
<reference evidence="4" key="3">
    <citation type="submission" date="2015-02" db="UniProtKB">
        <authorList>
            <consortium name="EnsemblProtists"/>
        </authorList>
    </citation>
    <scope>IDENTIFICATION</scope>
    <source>
        <strain evidence="4">DAOM BR144</strain>
    </source>
</reference>
<proteinExistence type="predicted"/>
<protein>
    <recommendedName>
        <fullName evidence="6">Haloacid dehalogenase-like hydrolase</fullName>
    </recommendedName>
</protein>
<dbReference type="Gene3D" id="3.40.50.1000">
    <property type="entry name" value="HAD superfamily/HAD-like"/>
    <property type="match status" value="1"/>
</dbReference>
<dbReference type="SFLD" id="SFLDG01129">
    <property type="entry name" value="C1.5:_HAD__Beta-PGM__Phosphata"/>
    <property type="match status" value="1"/>
</dbReference>
<reference evidence="5" key="2">
    <citation type="submission" date="2010-04" db="EMBL/GenBank/DDBJ databases">
        <authorList>
            <person name="Buell R."/>
            <person name="Hamilton J."/>
            <person name="Hostetler J."/>
        </authorList>
    </citation>
    <scope>NUCLEOTIDE SEQUENCE [LARGE SCALE GENOMIC DNA]</scope>
    <source>
        <strain evidence="5">DAOM:BR144</strain>
    </source>
</reference>
<dbReference type="EnsemblProtists" id="PYU1_T000468">
    <property type="protein sequence ID" value="PYU1_T000468"/>
    <property type="gene ID" value="PYU1_G000468"/>
</dbReference>
<keyword evidence="2" id="KW-0378">Hydrolase</keyword>
<keyword evidence="3" id="KW-0460">Magnesium</keyword>
<evidence type="ECO:0000313" key="4">
    <source>
        <dbReference type="EnsemblProtists" id="PYU1_T000468"/>
    </source>
</evidence>
<reference evidence="5" key="1">
    <citation type="journal article" date="2010" name="Genome Biol.">
        <title>Genome sequence of the necrotrophic plant pathogen Pythium ultimum reveals original pathogenicity mechanisms and effector repertoire.</title>
        <authorList>
            <person name="Levesque C.A."/>
            <person name="Brouwer H."/>
            <person name="Cano L."/>
            <person name="Hamilton J.P."/>
            <person name="Holt C."/>
            <person name="Huitema E."/>
            <person name="Raffaele S."/>
            <person name="Robideau G.P."/>
            <person name="Thines M."/>
            <person name="Win J."/>
            <person name="Zerillo M.M."/>
            <person name="Beakes G.W."/>
            <person name="Boore J.L."/>
            <person name="Busam D."/>
            <person name="Dumas B."/>
            <person name="Ferriera S."/>
            <person name="Fuerstenberg S.I."/>
            <person name="Gachon C.M."/>
            <person name="Gaulin E."/>
            <person name="Govers F."/>
            <person name="Grenville-Briggs L."/>
            <person name="Horner N."/>
            <person name="Hostetler J."/>
            <person name="Jiang R.H."/>
            <person name="Johnson J."/>
            <person name="Krajaejun T."/>
            <person name="Lin H."/>
            <person name="Meijer H.J."/>
            <person name="Moore B."/>
            <person name="Morris P."/>
            <person name="Phuntmart V."/>
            <person name="Puiu D."/>
            <person name="Shetty J."/>
            <person name="Stajich J.E."/>
            <person name="Tripathy S."/>
            <person name="Wawra S."/>
            <person name="van West P."/>
            <person name="Whitty B.R."/>
            <person name="Coutinho P.M."/>
            <person name="Henrissat B."/>
            <person name="Martin F."/>
            <person name="Thomas P.D."/>
            <person name="Tyler B.M."/>
            <person name="De Vries R.P."/>
            <person name="Kamoun S."/>
            <person name="Yandell M."/>
            <person name="Tisserat N."/>
            <person name="Buell C.R."/>
        </authorList>
    </citation>
    <scope>NUCLEOTIDE SEQUENCE</scope>
    <source>
        <strain evidence="5">DAOM:BR144</strain>
    </source>
</reference>
<evidence type="ECO:0008006" key="6">
    <source>
        <dbReference type="Google" id="ProtNLM"/>
    </source>
</evidence>
<sequence>MEVRGVTFDLDDTLWCGKRVIVKANSHFHAYLRQRLPALSAAFPPAAFDQLLARFMRELPDKAHDYTFLRKHTLRHCVHEIGPRELQLEEELELEVLLEEAFQAFLIPRSQPEFFEGVEQLLHQLDLHLRSRAIHDSLVQAVAEGDRKPTVAVLGVITNGNCMFEQLPEYFRACMNFMISAEGVGKAKPALEIFDAAVAQFPTSYDKAHIVHVGDHYEYDVVGAKKAGLRTIWVNAKWPKPDVLRRQDLDEDDAELYDAADAIVKDVNAVLDVVTLWNKEAAAEQQQPQRDDSASLVH</sequence>
<dbReference type="STRING" id="431595.K3W677"/>
<evidence type="ECO:0000256" key="2">
    <source>
        <dbReference type="ARBA" id="ARBA00022801"/>
    </source>
</evidence>
<dbReference type="VEuPathDB" id="FungiDB:PYU1_G000468"/>
<dbReference type="GO" id="GO:0050124">
    <property type="term" value="F:N-acylneuraminate-9-phosphatase activity"/>
    <property type="evidence" value="ECO:0007669"/>
    <property type="project" value="TreeGrafter"/>
</dbReference>
<evidence type="ECO:0000256" key="3">
    <source>
        <dbReference type="ARBA" id="ARBA00022842"/>
    </source>
</evidence>
<dbReference type="Pfam" id="PF00702">
    <property type="entry name" value="Hydrolase"/>
    <property type="match status" value="1"/>
</dbReference>
<dbReference type="eggNOG" id="ENOG502RWBM">
    <property type="taxonomic scope" value="Eukaryota"/>
</dbReference>
<dbReference type="InterPro" id="IPR036412">
    <property type="entry name" value="HAD-like_sf"/>
</dbReference>
<dbReference type="HOGENOM" id="CLU_045011_8_2_1"/>
<dbReference type="SFLD" id="SFLDS00003">
    <property type="entry name" value="Haloacid_Dehalogenase"/>
    <property type="match status" value="1"/>
</dbReference>
<dbReference type="InterPro" id="IPR051400">
    <property type="entry name" value="HAD-like_hydrolase"/>
</dbReference>
<dbReference type="InParanoid" id="K3W677"/>
<dbReference type="AlphaFoldDB" id="K3W677"/>
<organism evidence="4 5">
    <name type="scientific">Globisporangium ultimum (strain ATCC 200006 / CBS 805.95 / DAOM BR144)</name>
    <name type="common">Pythium ultimum</name>
    <dbReference type="NCBI Taxonomy" id="431595"/>
    <lineage>
        <taxon>Eukaryota</taxon>
        <taxon>Sar</taxon>
        <taxon>Stramenopiles</taxon>
        <taxon>Oomycota</taxon>
        <taxon>Peronosporomycetes</taxon>
        <taxon>Pythiales</taxon>
        <taxon>Pythiaceae</taxon>
        <taxon>Globisporangium</taxon>
    </lineage>
</organism>
<dbReference type="InterPro" id="IPR023214">
    <property type="entry name" value="HAD_sf"/>
</dbReference>
<dbReference type="NCBIfam" id="TIGR01549">
    <property type="entry name" value="HAD-SF-IA-v1"/>
    <property type="match status" value="1"/>
</dbReference>
<dbReference type="Gene3D" id="1.20.120.1600">
    <property type="match status" value="1"/>
</dbReference>
<keyword evidence="5" id="KW-1185">Reference proteome</keyword>
<dbReference type="SUPFAM" id="SSF56784">
    <property type="entry name" value="HAD-like"/>
    <property type="match status" value="1"/>
</dbReference>
<comment type="cofactor">
    <cofactor evidence="1">
        <name>Mg(2+)</name>
        <dbReference type="ChEBI" id="CHEBI:18420"/>
    </cofactor>
</comment>
<dbReference type="InterPro" id="IPR006439">
    <property type="entry name" value="HAD-SF_hydro_IA"/>
</dbReference>
<evidence type="ECO:0000256" key="1">
    <source>
        <dbReference type="ARBA" id="ARBA00001946"/>
    </source>
</evidence>
<dbReference type="PANTHER" id="PTHR46470">
    <property type="entry name" value="N-ACYLNEURAMINATE-9-PHOSPHATASE"/>
    <property type="match status" value="1"/>
</dbReference>
<dbReference type="OMA" id="NGNCEMD"/>
<evidence type="ECO:0000313" key="5">
    <source>
        <dbReference type="Proteomes" id="UP000019132"/>
    </source>
</evidence>